<evidence type="ECO:0000313" key="4">
    <source>
        <dbReference type="EMBL" id="KAA2215909.1"/>
    </source>
</evidence>
<gene>
    <name evidence="4" type="ORF">F0361_17105</name>
</gene>
<evidence type="ECO:0000259" key="2">
    <source>
        <dbReference type="Pfam" id="PF25917"/>
    </source>
</evidence>
<dbReference type="Pfam" id="PF25917">
    <property type="entry name" value="BSH_RND"/>
    <property type="match status" value="1"/>
</dbReference>
<feature type="domain" description="Multidrug resistance protein MdtA-like beta-barrel" evidence="3">
    <location>
        <begin position="194"/>
        <end position="280"/>
    </location>
</feature>
<dbReference type="GO" id="GO:0005886">
    <property type="term" value="C:plasma membrane"/>
    <property type="evidence" value="ECO:0007669"/>
    <property type="project" value="TreeGrafter"/>
</dbReference>
<dbReference type="PANTHER" id="PTHR30158">
    <property type="entry name" value="ACRA/E-RELATED COMPONENT OF DRUG EFFLUX TRANSPORTER"/>
    <property type="match status" value="1"/>
</dbReference>
<dbReference type="RefSeq" id="WP_154920641.1">
    <property type="nucleotide sequence ID" value="NZ_VUOE01000003.1"/>
</dbReference>
<comment type="similarity">
    <text evidence="1">Belongs to the membrane fusion protein (MFP) (TC 8.A.1) family.</text>
</comment>
<dbReference type="Pfam" id="PF25944">
    <property type="entry name" value="Beta-barrel_RND"/>
    <property type="match status" value="1"/>
</dbReference>
<dbReference type="NCBIfam" id="TIGR01730">
    <property type="entry name" value="RND_mfp"/>
    <property type="match status" value="1"/>
</dbReference>
<protein>
    <submittedName>
        <fullName evidence="4">Efflux RND transporter periplasmic adaptor subunit</fullName>
    </submittedName>
</protein>
<comment type="caution">
    <text evidence="4">The sequence shown here is derived from an EMBL/GenBank/DDBJ whole genome shotgun (WGS) entry which is preliminary data.</text>
</comment>
<evidence type="ECO:0000259" key="3">
    <source>
        <dbReference type="Pfam" id="PF25944"/>
    </source>
</evidence>
<dbReference type="GO" id="GO:0030313">
    <property type="term" value="C:cell envelope"/>
    <property type="evidence" value="ECO:0007669"/>
    <property type="project" value="UniProtKB-SubCell"/>
</dbReference>
<dbReference type="Gene3D" id="1.10.287.470">
    <property type="entry name" value="Helix hairpin bin"/>
    <property type="match status" value="1"/>
</dbReference>
<dbReference type="PROSITE" id="PS51257">
    <property type="entry name" value="PROKAR_LIPOPROTEIN"/>
    <property type="match status" value="1"/>
</dbReference>
<dbReference type="InterPro" id="IPR058625">
    <property type="entry name" value="MdtA-like_BSH"/>
</dbReference>
<dbReference type="Gene3D" id="2.40.50.100">
    <property type="match status" value="1"/>
</dbReference>
<accession>A0A5B2TNT3</accession>
<dbReference type="GO" id="GO:0022857">
    <property type="term" value="F:transmembrane transporter activity"/>
    <property type="evidence" value="ECO:0007669"/>
    <property type="project" value="InterPro"/>
</dbReference>
<name>A0A5B2TNT3_9FLAO</name>
<dbReference type="Gene3D" id="2.40.30.170">
    <property type="match status" value="1"/>
</dbReference>
<dbReference type="EMBL" id="VUOE01000003">
    <property type="protein sequence ID" value="KAA2215909.1"/>
    <property type="molecule type" value="Genomic_DNA"/>
</dbReference>
<dbReference type="GO" id="GO:0046677">
    <property type="term" value="P:response to antibiotic"/>
    <property type="evidence" value="ECO:0007669"/>
    <property type="project" value="TreeGrafter"/>
</dbReference>
<dbReference type="AlphaFoldDB" id="A0A5B2TNT3"/>
<organism evidence="4 5">
    <name type="scientific">Maribacter flavus</name>
    <dbReference type="NCBI Taxonomy" id="1658664"/>
    <lineage>
        <taxon>Bacteria</taxon>
        <taxon>Pseudomonadati</taxon>
        <taxon>Bacteroidota</taxon>
        <taxon>Flavobacteriia</taxon>
        <taxon>Flavobacteriales</taxon>
        <taxon>Flavobacteriaceae</taxon>
        <taxon>Maribacter</taxon>
    </lineage>
</organism>
<evidence type="ECO:0000256" key="1">
    <source>
        <dbReference type="ARBA" id="ARBA00009477"/>
    </source>
</evidence>
<dbReference type="SUPFAM" id="SSF111369">
    <property type="entry name" value="HlyD-like secretion proteins"/>
    <property type="match status" value="1"/>
</dbReference>
<sequence>MKKIYTLLFVISTLILISCGGKTNENSGNQSAAPSFQVIEIPTKDVTSFTTYPASIEGIVNSEVRAKISGYITDVLVDEGEQVKKGETLFKLETQSLSQDAAAALANVNAAQVEVDKLKPLVEKNIISSVQLETAKAKLQQAKSTYNSINANINYGSIKSPVDGFVGSIRFRRGALVSPNNDQPLTIVADISKVYAYFSMNEKDYLNFIQDTKGNTINEKIQNLPEVELILANGRVYDQKGKIETINSQVDAATGAITFRAKFDNPSRILTNGNSAKIRIPKKFENVVVVPKESTFDRQGSVYVYQVHSDSMAVSKSIAVINEVDNLYMVESGIEEGDKIVGLGIDKLRGDTKIIPKSVAFDSVAKPIKILFR</sequence>
<proteinExistence type="inferred from homology"/>
<feature type="domain" description="Multidrug resistance protein MdtA-like barrel-sandwich hybrid" evidence="2">
    <location>
        <begin position="63"/>
        <end position="187"/>
    </location>
</feature>
<dbReference type="Proteomes" id="UP000323188">
    <property type="component" value="Unassembled WGS sequence"/>
</dbReference>
<reference evidence="4 5" key="1">
    <citation type="submission" date="2019-09" db="EMBL/GenBank/DDBJ databases">
        <authorList>
            <person name="Khan S.A."/>
            <person name="Jeon C.O."/>
            <person name="Chun B.H."/>
            <person name="Jeong S.E."/>
        </authorList>
    </citation>
    <scope>NUCLEOTIDE SEQUENCE [LARGE SCALE GENOMIC DNA]</scope>
    <source>
        <strain evidence="4 5">KCTC 42508</strain>
    </source>
</reference>
<dbReference type="Gene3D" id="2.40.420.20">
    <property type="match status" value="1"/>
</dbReference>
<dbReference type="InterPro" id="IPR006143">
    <property type="entry name" value="RND_pump_MFP"/>
</dbReference>
<evidence type="ECO:0000313" key="5">
    <source>
        <dbReference type="Proteomes" id="UP000323188"/>
    </source>
</evidence>
<dbReference type="InterPro" id="IPR058626">
    <property type="entry name" value="MdtA-like_b-barrel"/>
</dbReference>
<dbReference type="PANTHER" id="PTHR30158:SF23">
    <property type="entry name" value="MULTIDRUG RESISTANCE PROTEIN MEXA"/>
    <property type="match status" value="1"/>
</dbReference>